<proteinExistence type="inferred from homology"/>
<sequence length="174" mass="18213">MNITETTVQEAFKDVMACVATPVSIVTAMPRDGAPCGATVSAFASLSVTPAMVMASLDRGSRTLAAIRDSGRFGLNVLGADQDDLAMSFATRSGTDKFRDTSWDVDHGVPRLARSSAWIASTVAGLVDGGDHVIVLGRVDAAEAAGGEAPLVYHRRSFGTHRPHGLTESVRAPE</sequence>
<comment type="caution">
    <text evidence="4">The sequence shown here is derived from an EMBL/GenBank/DDBJ whole genome shotgun (WGS) entry which is preliminary data.</text>
</comment>
<keyword evidence="5" id="KW-1185">Reference proteome</keyword>
<dbReference type="SUPFAM" id="SSF50475">
    <property type="entry name" value="FMN-binding split barrel"/>
    <property type="match status" value="1"/>
</dbReference>
<dbReference type="SMART" id="SM00903">
    <property type="entry name" value="Flavin_Reduct"/>
    <property type="match status" value="1"/>
</dbReference>
<accession>A0AA89Q991</accession>
<dbReference type="Pfam" id="PF01613">
    <property type="entry name" value="Flavin_Reduct"/>
    <property type="match status" value="1"/>
</dbReference>
<evidence type="ECO:0000256" key="1">
    <source>
        <dbReference type="ARBA" id="ARBA00008898"/>
    </source>
</evidence>
<dbReference type="Gene3D" id="2.30.110.10">
    <property type="entry name" value="Electron Transport, Fmn-binding Protein, Chain A"/>
    <property type="match status" value="1"/>
</dbReference>
<reference evidence="4 5" key="1">
    <citation type="submission" date="2020-08" db="EMBL/GenBank/DDBJ databases">
        <title>Sequencing the genomes of 1000 actinobacteria strains.</title>
        <authorList>
            <person name="Klenk H.-P."/>
        </authorList>
    </citation>
    <scope>NUCLEOTIDE SEQUENCE [LARGE SCALE GENOMIC DNA]</scope>
    <source>
        <strain evidence="4 5">DSM 40129</strain>
    </source>
</reference>
<dbReference type="EMBL" id="JACHLX010000001">
    <property type="protein sequence ID" value="MBB5809204.1"/>
    <property type="molecule type" value="Genomic_DNA"/>
</dbReference>
<dbReference type="PANTHER" id="PTHR30466:SF11">
    <property type="entry name" value="FLAVIN-DEPENDENT MONOOXYGENASE, REDUCTASE SUBUNIT HSAB"/>
    <property type="match status" value="1"/>
</dbReference>
<dbReference type="InterPro" id="IPR050268">
    <property type="entry name" value="NADH-dep_flavin_reductase"/>
</dbReference>
<dbReference type="PANTHER" id="PTHR30466">
    <property type="entry name" value="FLAVIN REDUCTASE"/>
    <property type="match status" value="1"/>
</dbReference>
<keyword evidence="2" id="KW-0560">Oxidoreductase</keyword>
<dbReference type="InterPro" id="IPR012349">
    <property type="entry name" value="Split_barrel_FMN-bd"/>
</dbReference>
<organism evidence="4 5">
    <name type="scientific">Streptomyces collinus</name>
    <dbReference type="NCBI Taxonomy" id="42684"/>
    <lineage>
        <taxon>Bacteria</taxon>
        <taxon>Bacillati</taxon>
        <taxon>Actinomycetota</taxon>
        <taxon>Actinomycetes</taxon>
        <taxon>Kitasatosporales</taxon>
        <taxon>Streptomycetaceae</taxon>
        <taxon>Streptomyces</taxon>
    </lineage>
</organism>
<name>A0AA89Q991_STRCU</name>
<dbReference type="GO" id="GO:0010181">
    <property type="term" value="F:FMN binding"/>
    <property type="evidence" value="ECO:0007669"/>
    <property type="project" value="InterPro"/>
</dbReference>
<evidence type="ECO:0000313" key="4">
    <source>
        <dbReference type="EMBL" id="MBB5809204.1"/>
    </source>
</evidence>
<dbReference type="Proteomes" id="UP000579531">
    <property type="component" value="Unassembled WGS sequence"/>
</dbReference>
<dbReference type="GO" id="GO:0042602">
    <property type="term" value="F:riboflavin reductase (NADPH) activity"/>
    <property type="evidence" value="ECO:0007669"/>
    <property type="project" value="TreeGrafter"/>
</dbReference>
<evidence type="ECO:0000313" key="5">
    <source>
        <dbReference type="Proteomes" id="UP000579531"/>
    </source>
</evidence>
<evidence type="ECO:0000256" key="2">
    <source>
        <dbReference type="ARBA" id="ARBA00023002"/>
    </source>
</evidence>
<protein>
    <submittedName>
        <fullName evidence="4">Flavin reductase (DIM6/NTAB) family NADH-FMN oxidoreductase RutF</fullName>
    </submittedName>
</protein>
<dbReference type="AlphaFoldDB" id="A0AA89Q991"/>
<dbReference type="RefSeq" id="WP_184842429.1">
    <property type="nucleotide sequence ID" value="NZ_BAABFE010000019.1"/>
</dbReference>
<dbReference type="GeneID" id="93836616"/>
<feature type="domain" description="Flavin reductase like" evidence="3">
    <location>
        <begin position="16"/>
        <end position="160"/>
    </location>
</feature>
<dbReference type="InterPro" id="IPR002563">
    <property type="entry name" value="Flavin_Rdtase-like_dom"/>
</dbReference>
<evidence type="ECO:0000259" key="3">
    <source>
        <dbReference type="SMART" id="SM00903"/>
    </source>
</evidence>
<comment type="similarity">
    <text evidence="1">Belongs to the non-flavoprotein flavin reductase family.</text>
</comment>
<gene>
    <name evidence="4" type="ORF">HNR72_000232</name>
</gene>